<evidence type="ECO:0000313" key="5">
    <source>
        <dbReference type="EMBL" id="QWG05437.1"/>
    </source>
</evidence>
<feature type="domain" description="Lambda-carrageenase middle" evidence="2">
    <location>
        <begin position="494"/>
        <end position="863"/>
    </location>
</feature>
<reference evidence="5 6" key="1">
    <citation type="submission" date="2021-05" db="EMBL/GenBank/DDBJ databases">
        <title>Comparative genomic studies on the polysaccharide-degrading batcterial strains of the Flammeovirga genus.</title>
        <authorList>
            <person name="Zewei F."/>
            <person name="Zheng Z."/>
            <person name="Yu L."/>
            <person name="Ruyue G."/>
            <person name="Yanhong M."/>
            <person name="Yuanyuan C."/>
            <person name="Jingyan G."/>
            <person name="Wenjun H."/>
        </authorList>
    </citation>
    <scope>NUCLEOTIDE SEQUENCE [LARGE SCALE GENOMIC DNA]</scope>
    <source>
        <strain evidence="5 6">NBRC:100898</strain>
    </source>
</reference>
<dbReference type="InterPro" id="IPR015943">
    <property type="entry name" value="WD40/YVTN_repeat-like_dom_sf"/>
</dbReference>
<dbReference type="InterPro" id="IPR057420">
    <property type="entry name" value="Beta-prop_CGLA"/>
</dbReference>
<dbReference type="AlphaFoldDB" id="A0AAX1NFH7"/>
<keyword evidence="6" id="KW-1185">Reference proteome</keyword>
<gene>
    <name evidence="5" type="ORF">KMW28_23755</name>
</gene>
<dbReference type="Proteomes" id="UP000678679">
    <property type="component" value="Chromosome 2"/>
</dbReference>
<evidence type="ECO:0000313" key="6">
    <source>
        <dbReference type="Proteomes" id="UP000678679"/>
    </source>
</evidence>
<feature type="domain" description="Lambda-carrageenase C-terminal" evidence="3">
    <location>
        <begin position="890"/>
        <end position="967"/>
    </location>
</feature>
<keyword evidence="1" id="KW-0732">Signal</keyword>
<dbReference type="RefSeq" id="WP_169661908.1">
    <property type="nucleotide sequence ID" value="NZ_CP076133.1"/>
</dbReference>
<organism evidence="5 6">
    <name type="scientific">Flammeovirga yaeyamensis</name>
    <dbReference type="NCBI Taxonomy" id="367791"/>
    <lineage>
        <taxon>Bacteria</taxon>
        <taxon>Pseudomonadati</taxon>
        <taxon>Bacteroidota</taxon>
        <taxon>Cytophagia</taxon>
        <taxon>Cytophagales</taxon>
        <taxon>Flammeovirgaceae</taxon>
        <taxon>Flammeovirga</taxon>
    </lineage>
</organism>
<dbReference type="EMBL" id="CP076133">
    <property type="protein sequence ID" value="QWG05437.1"/>
    <property type="molecule type" value="Genomic_DNA"/>
</dbReference>
<feature type="chain" id="PRO_5043937190" evidence="1">
    <location>
        <begin position="23"/>
        <end position="972"/>
    </location>
</feature>
<dbReference type="SUPFAM" id="SSF50998">
    <property type="entry name" value="Quinoprotein alcohol dehydrogenase-like"/>
    <property type="match status" value="1"/>
</dbReference>
<dbReference type="InterPro" id="IPR057422">
    <property type="entry name" value="CGLA_C"/>
</dbReference>
<feature type="domain" description="Lambda-carrageenase beta-propeller" evidence="4">
    <location>
        <begin position="93"/>
        <end position="407"/>
    </location>
</feature>
<dbReference type="Pfam" id="PF25291">
    <property type="entry name" value="CGLA_C"/>
    <property type="match status" value="1"/>
</dbReference>
<proteinExistence type="predicted"/>
<protein>
    <submittedName>
        <fullName evidence="5">Uncharacterized protein</fullName>
    </submittedName>
</protein>
<evidence type="ECO:0000259" key="2">
    <source>
        <dbReference type="Pfam" id="PF25290"/>
    </source>
</evidence>
<evidence type="ECO:0000256" key="1">
    <source>
        <dbReference type="SAM" id="SignalP"/>
    </source>
</evidence>
<dbReference type="KEGG" id="fya:KMW28_23755"/>
<dbReference type="Pfam" id="PF25292">
    <property type="entry name" value="Beta-prop_CGLA"/>
    <property type="match status" value="1"/>
</dbReference>
<evidence type="ECO:0000259" key="4">
    <source>
        <dbReference type="Pfam" id="PF25292"/>
    </source>
</evidence>
<feature type="signal peptide" evidence="1">
    <location>
        <begin position="1"/>
        <end position="22"/>
    </location>
</feature>
<dbReference type="InterPro" id="IPR011047">
    <property type="entry name" value="Quinoprotein_ADH-like_sf"/>
</dbReference>
<dbReference type="Pfam" id="PF25290">
    <property type="entry name" value="CGLA_M"/>
    <property type="match status" value="1"/>
</dbReference>
<dbReference type="Gene3D" id="2.130.10.10">
    <property type="entry name" value="YVTN repeat-like/Quinoprotein amine dehydrogenase"/>
    <property type="match status" value="1"/>
</dbReference>
<accession>A0AAX1NFH7</accession>
<name>A0AAX1NFH7_9BACT</name>
<evidence type="ECO:0000259" key="3">
    <source>
        <dbReference type="Pfam" id="PF25291"/>
    </source>
</evidence>
<sequence>MKLNFTLFFLYLLLSNTCCIHAQSTFDYQFDRNTSQWTSDQENIWAVQSDPANTKDALKITAFSKPKYKYIYSIETASTILLVRTAKKGDHNIIIGSDYDGQLMGMDYNGNILWKNPLSGFMNNDIWCEDMTGNGNDEILCANADGSLFCVDTDGKTLWTFKKTEVPLFSVSVVNYQGKKYAVTGGFELSLLYIDKEGNLIKEIKNASYSIDKAWGSGDIPQGNKHVNNHIKKFYDQYNDEKLLVQSAFNGNAADGTIYLFEPFADQPYEIIDPEMRKPVGGLQVVNMDGKIQVMMGTSTSVTDSQLMVYDLSDKTYNQIYFPDYGKEFDRFGYRIVAPDVLDYKGEKKYMTLFGSRIFLFSKDFWENGEKEILANSYAFNDFYQDRTSNKLILASAQSGGSCIHVIDLSNDEWADEFEEFVPSGNIKKLINNTSKVREQVLAFQRPNYERVPLETFFMSDTKDDITAPYIEAMNSNSYGAQFYANIHMPKVENWDRSEMENETYKNKRDGRKNYSLTQQEVLDKLTPYYSEGVGINSWGGHGNDPYYYSVETKKKLLDASNGKRMNLIYPELESTTDEFSFVLTDLLLPMADYGRDKNLTIYLRNKHLFWSGIVHKPIWERVLNGEYAEVFVPSMEETTDKTMELSVASRMGLWASGVFDNWGARSARDNPSFLRLRQKSHQMLPNHFLRQMVYNISCGARYLNNFAVDQEYMSVLWEMVERGVIFVPKREEIVSFSPVHLSIVNPTDNYIKDGNKVKWLTWFDETYDENSDKLFDRLNGSWPASPTNPWDFSNFAAGVKDRRLHFLPNYQNGIVMITPPQNEHFVPNELPRGYLKNHLHPLYKDILTEYISDGEYFFSADGNNAYKASSYSELMKEELEEMAKLIPVTVEGEVAWVAAQSAPKHIRLTLIDGGYINPSDKVAVLRFGSVTPVRITDVLSGQSISISEEATEVDIPCGTFRFLDVELQNEL</sequence>
<dbReference type="InterPro" id="IPR057421">
    <property type="entry name" value="CGLA_M"/>
</dbReference>